<evidence type="ECO:0000313" key="2">
    <source>
        <dbReference type="Proteomes" id="UP000187209"/>
    </source>
</evidence>
<evidence type="ECO:0000313" key="1">
    <source>
        <dbReference type="EMBL" id="OMJ65002.1"/>
    </source>
</evidence>
<dbReference type="AlphaFoldDB" id="A0A1R2AKF2"/>
<accession>A0A1R2AKF2</accession>
<gene>
    <name evidence="1" type="ORF">SteCoe_39916</name>
</gene>
<name>A0A1R2AKF2_9CILI</name>
<proteinExistence type="predicted"/>
<keyword evidence="2" id="KW-1185">Reference proteome</keyword>
<reference evidence="1 2" key="1">
    <citation type="submission" date="2016-11" db="EMBL/GenBank/DDBJ databases">
        <title>The macronuclear genome of Stentor coeruleus: a giant cell with tiny introns.</title>
        <authorList>
            <person name="Slabodnick M."/>
            <person name="Ruby J.G."/>
            <person name="Reiff S.B."/>
            <person name="Swart E.C."/>
            <person name="Gosai S."/>
            <person name="Prabakaran S."/>
            <person name="Witkowska E."/>
            <person name="Larue G.E."/>
            <person name="Fisher S."/>
            <person name="Freeman R.M."/>
            <person name="Gunawardena J."/>
            <person name="Chu W."/>
            <person name="Stover N.A."/>
            <person name="Gregory B.D."/>
            <person name="Nowacki M."/>
            <person name="Derisi J."/>
            <person name="Roy S.W."/>
            <person name="Marshall W.F."/>
            <person name="Sood P."/>
        </authorList>
    </citation>
    <scope>NUCLEOTIDE SEQUENCE [LARGE SCALE GENOMIC DNA]</scope>
    <source>
        <strain evidence="1">WM001</strain>
    </source>
</reference>
<protein>
    <submittedName>
        <fullName evidence="1">Uncharacterized protein</fullName>
    </submittedName>
</protein>
<organism evidence="1 2">
    <name type="scientific">Stentor coeruleus</name>
    <dbReference type="NCBI Taxonomy" id="5963"/>
    <lineage>
        <taxon>Eukaryota</taxon>
        <taxon>Sar</taxon>
        <taxon>Alveolata</taxon>
        <taxon>Ciliophora</taxon>
        <taxon>Postciliodesmatophora</taxon>
        <taxon>Heterotrichea</taxon>
        <taxon>Heterotrichida</taxon>
        <taxon>Stentoridae</taxon>
        <taxon>Stentor</taxon>
    </lineage>
</organism>
<dbReference type="Proteomes" id="UP000187209">
    <property type="component" value="Unassembled WGS sequence"/>
</dbReference>
<sequence>MERIEQPERLIEKAKNALKLAKLESLSSRIVESMTVSEVKAIYEEISNANDEQLIDEKEVMIYEMLDKLCLDQLHKIRELLLEIKAQKNLEKNLDTDDDRYWKLKDELNREKIFIDGKSNKTFDKILKLCFQ</sequence>
<dbReference type="EMBL" id="MPUH01002574">
    <property type="protein sequence ID" value="OMJ65002.1"/>
    <property type="molecule type" value="Genomic_DNA"/>
</dbReference>
<comment type="caution">
    <text evidence="1">The sequence shown here is derived from an EMBL/GenBank/DDBJ whole genome shotgun (WGS) entry which is preliminary data.</text>
</comment>